<dbReference type="STRING" id="289078.A0A2X0LR35"/>
<dbReference type="AlphaFoldDB" id="A0A2X0LR35"/>
<evidence type="ECO:0000256" key="6">
    <source>
        <dbReference type="ARBA" id="ARBA00038179"/>
    </source>
</evidence>
<dbReference type="GO" id="GO:0006888">
    <property type="term" value="P:endoplasmic reticulum to Golgi vesicle-mediated transport"/>
    <property type="evidence" value="ECO:0007669"/>
    <property type="project" value="UniProtKB-UniRule"/>
</dbReference>
<dbReference type="SUPFAM" id="SSF64356">
    <property type="entry name" value="SNARE-like"/>
    <property type="match status" value="1"/>
</dbReference>
<evidence type="ECO:0000313" key="9">
    <source>
        <dbReference type="Proteomes" id="UP000249723"/>
    </source>
</evidence>
<evidence type="ECO:0000256" key="7">
    <source>
        <dbReference type="RuleBase" id="RU366065"/>
    </source>
</evidence>
<proteinExistence type="inferred from homology"/>
<name>A0A2X0LR35_9BASI</name>
<evidence type="ECO:0000256" key="1">
    <source>
        <dbReference type="ARBA" id="ARBA00004555"/>
    </source>
</evidence>
<comment type="subcellular location">
    <subcellularLocation>
        <location evidence="7">Endoplasmic reticulum</location>
    </subcellularLocation>
    <subcellularLocation>
        <location evidence="7">Golgi apparatus</location>
        <location evidence="7">cis-Golgi network</location>
    </subcellularLocation>
    <subcellularLocation>
        <location evidence="1">Golgi apparatus</location>
    </subcellularLocation>
</comment>
<dbReference type="PANTHER" id="PTHR23249:SF15">
    <property type="entry name" value="TRAFFICKING PROTEIN PARTICLE COMPLEX SUBUNIT 4"/>
    <property type="match status" value="1"/>
</dbReference>
<keyword evidence="3 7" id="KW-0256">Endoplasmic reticulum</keyword>
<evidence type="ECO:0000313" key="8">
    <source>
        <dbReference type="EMBL" id="SCZ95694.1"/>
    </source>
</evidence>
<dbReference type="Gene3D" id="3.30.450.70">
    <property type="match status" value="1"/>
</dbReference>
<dbReference type="OrthoDB" id="246406at2759"/>
<protein>
    <recommendedName>
        <fullName evidence="7">Trafficking protein particle complex subunit</fullName>
    </recommendedName>
</protein>
<comment type="subunit">
    <text evidence="7">Part of the multisubunit transport protein particle (TRAPP) complex.</text>
</comment>
<dbReference type="InterPro" id="IPR011012">
    <property type="entry name" value="Longin-like_dom_sf"/>
</dbReference>
<dbReference type="Proteomes" id="UP000249723">
    <property type="component" value="Unassembled WGS sequence"/>
</dbReference>
<dbReference type="PANTHER" id="PTHR23249">
    <property type="entry name" value="TRAFFICKING PROTEIN PARTICLE COMPLEX SUBUNIT"/>
    <property type="match status" value="1"/>
</dbReference>
<keyword evidence="2 7" id="KW-0813">Transport</keyword>
<dbReference type="FunFam" id="3.30.450.70:FF:000007">
    <property type="entry name" value="Putative sybindin-like family protein"/>
    <property type="match status" value="1"/>
</dbReference>
<dbReference type="EMBL" id="FMWP01000087">
    <property type="protein sequence ID" value="SCZ95694.1"/>
    <property type="molecule type" value="Genomic_DNA"/>
</dbReference>
<organism evidence="8 9">
    <name type="scientific">Microbotryum saponariae</name>
    <dbReference type="NCBI Taxonomy" id="289078"/>
    <lineage>
        <taxon>Eukaryota</taxon>
        <taxon>Fungi</taxon>
        <taxon>Dikarya</taxon>
        <taxon>Basidiomycota</taxon>
        <taxon>Pucciniomycotina</taxon>
        <taxon>Microbotryomycetes</taxon>
        <taxon>Microbotryales</taxon>
        <taxon>Microbotryaceae</taxon>
        <taxon>Microbotryum</taxon>
    </lineage>
</organism>
<evidence type="ECO:0000256" key="2">
    <source>
        <dbReference type="ARBA" id="ARBA00022448"/>
    </source>
</evidence>
<evidence type="ECO:0000256" key="4">
    <source>
        <dbReference type="ARBA" id="ARBA00022892"/>
    </source>
</evidence>
<evidence type="ECO:0000256" key="3">
    <source>
        <dbReference type="ARBA" id="ARBA00022824"/>
    </source>
</evidence>
<keyword evidence="5 7" id="KW-0333">Golgi apparatus</keyword>
<sequence length="139" mass="15416">MSSHSSSTSFLVLIINKAGGLIYQKNYAEGLTPLSSNEYLVLASTFHSIHAIATRISPVPHSSGIETIEAEAFKMTCLQSPTGTKFVLFTTPSHPHPDLVLRRIYETYADHLKDPFYTVEMPIRSERFDTKMAAVIRAG</sequence>
<dbReference type="CDD" id="cd14856">
    <property type="entry name" value="TRAPPC4_synbindin"/>
    <property type="match status" value="1"/>
</dbReference>
<dbReference type="GO" id="GO:0005783">
    <property type="term" value="C:endoplasmic reticulum"/>
    <property type="evidence" value="ECO:0007669"/>
    <property type="project" value="UniProtKB-SubCell"/>
</dbReference>
<accession>A0A2X0LR35</accession>
<gene>
    <name evidence="8" type="ORF">BZ3500_MVSOF-1268-A1-R1_CHR8-1G09734</name>
</gene>
<evidence type="ECO:0000256" key="5">
    <source>
        <dbReference type="ARBA" id="ARBA00023034"/>
    </source>
</evidence>
<keyword evidence="9" id="KW-1185">Reference proteome</keyword>
<dbReference type="GO" id="GO:0005794">
    <property type="term" value="C:Golgi apparatus"/>
    <property type="evidence" value="ECO:0007669"/>
    <property type="project" value="UniProtKB-SubCell"/>
</dbReference>
<keyword evidence="4 7" id="KW-0931">ER-Golgi transport</keyword>
<dbReference type="SMART" id="SM01399">
    <property type="entry name" value="Sybindin"/>
    <property type="match status" value="1"/>
</dbReference>
<dbReference type="InterPro" id="IPR007233">
    <property type="entry name" value="TRAPPC"/>
</dbReference>
<dbReference type="GO" id="GO:0030008">
    <property type="term" value="C:TRAPP complex"/>
    <property type="evidence" value="ECO:0007669"/>
    <property type="project" value="UniProtKB-UniRule"/>
</dbReference>
<reference evidence="9" key="1">
    <citation type="submission" date="2016-10" db="EMBL/GenBank/DDBJ databases">
        <authorList>
            <person name="Jeantristanb JTB J.-T."/>
            <person name="Ricardo R."/>
        </authorList>
    </citation>
    <scope>NUCLEOTIDE SEQUENCE [LARGE SCALE GENOMIC DNA]</scope>
</reference>
<dbReference type="Pfam" id="PF04099">
    <property type="entry name" value="Sybindin"/>
    <property type="match status" value="1"/>
</dbReference>
<comment type="similarity">
    <text evidence="6">Belongs to the TRAPP small subunits family. TRAPPC4 subfamily.</text>
</comment>